<dbReference type="AlphaFoldDB" id="A0A2V3IBU5"/>
<keyword evidence="3" id="KW-1185">Reference proteome</keyword>
<evidence type="ECO:0000313" key="3">
    <source>
        <dbReference type="Proteomes" id="UP000247409"/>
    </source>
</evidence>
<feature type="region of interest" description="Disordered" evidence="1">
    <location>
        <begin position="1"/>
        <end position="53"/>
    </location>
</feature>
<evidence type="ECO:0000313" key="2">
    <source>
        <dbReference type="EMBL" id="PXF39582.1"/>
    </source>
</evidence>
<reference evidence="2 3" key="1">
    <citation type="journal article" date="2018" name="Mol. Biol. Evol.">
        <title>Analysis of the draft genome of the red seaweed Gracilariopsis chorda provides insights into genome size evolution in Rhodophyta.</title>
        <authorList>
            <person name="Lee J."/>
            <person name="Yang E.C."/>
            <person name="Graf L."/>
            <person name="Yang J.H."/>
            <person name="Qiu H."/>
            <person name="Zel Zion U."/>
            <person name="Chan C.X."/>
            <person name="Stephens T.G."/>
            <person name="Weber A.P.M."/>
            <person name="Boo G.H."/>
            <person name="Boo S.M."/>
            <person name="Kim K.M."/>
            <person name="Shin Y."/>
            <person name="Jung M."/>
            <person name="Lee S.J."/>
            <person name="Yim H.S."/>
            <person name="Lee J.H."/>
            <person name="Bhattacharya D."/>
            <person name="Yoon H.S."/>
        </authorList>
    </citation>
    <scope>NUCLEOTIDE SEQUENCE [LARGE SCALE GENOMIC DNA]</scope>
    <source>
        <strain evidence="2 3">SKKU-2015</strain>
        <tissue evidence="2">Whole body</tissue>
    </source>
</reference>
<accession>A0A2V3IBU5</accession>
<sequence>MTALESFRAARRASLQADENDNQNVLRGENDKPASPTIQKGAADSGLADRPSECVTFPDRLDPIVPTGSAFTPHVGNVASVIDSMMPTSTLNMWND</sequence>
<organism evidence="2 3">
    <name type="scientific">Gracilariopsis chorda</name>
    <dbReference type="NCBI Taxonomy" id="448386"/>
    <lineage>
        <taxon>Eukaryota</taxon>
        <taxon>Rhodophyta</taxon>
        <taxon>Florideophyceae</taxon>
        <taxon>Rhodymeniophycidae</taxon>
        <taxon>Gracilariales</taxon>
        <taxon>Gracilariaceae</taxon>
        <taxon>Gracilariopsis</taxon>
    </lineage>
</organism>
<evidence type="ECO:0000256" key="1">
    <source>
        <dbReference type="SAM" id="MobiDB-lite"/>
    </source>
</evidence>
<proteinExistence type="predicted"/>
<comment type="caution">
    <text evidence="2">The sequence shown here is derived from an EMBL/GenBank/DDBJ whole genome shotgun (WGS) entry which is preliminary data.</text>
</comment>
<name>A0A2V3IBU5_9FLOR</name>
<dbReference type="Proteomes" id="UP000247409">
    <property type="component" value="Unassembled WGS sequence"/>
</dbReference>
<protein>
    <submittedName>
        <fullName evidence="2">Uncharacterized protein</fullName>
    </submittedName>
</protein>
<gene>
    <name evidence="2" type="ORF">BWQ96_10720</name>
</gene>
<dbReference type="EMBL" id="NBIV01000650">
    <property type="protein sequence ID" value="PXF39582.1"/>
    <property type="molecule type" value="Genomic_DNA"/>
</dbReference>